<dbReference type="PIRSF" id="PIRSF006118">
    <property type="entry name" value="KDO8-P_Ptase"/>
    <property type="match status" value="1"/>
</dbReference>
<dbReference type="GO" id="GO:0016788">
    <property type="term" value="F:hydrolase activity, acting on ester bonds"/>
    <property type="evidence" value="ECO:0007669"/>
    <property type="project" value="InterPro"/>
</dbReference>
<dbReference type="Gene3D" id="3.40.50.1000">
    <property type="entry name" value="HAD superfamily/HAD-like"/>
    <property type="match status" value="1"/>
</dbReference>
<comment type="cofactor">
    <cofactor evidence="1 7">
        <name>Mg(2+)</name>
        <dbReference type="ChEBI" id="CHEBI:18420"/>
    </cofactor>
</comment>
<dbReference type="SUPFAM" id="SSF56784">
    <property type="entry name" value="HAD-like"/>
    <property type="match status" value="1"/>
</dbReference>
<feature type="binding site" evidence="7">
    <location>
        <position position="43"/>
    </location>
    <ligand>
        <name>substrate</name>
    </ligand>
</feature>
<reference evidence="8" key="1">
    <citation type="submission" date="2022-10" db="EMBL/GenBank/DDBJ databases">
        <title>The complete genomes of actinobacterial strains from the NBC collection.</title>
        <authorList>
            <person name="Joergensen T.S."/>
            <person name="Alvarez Arevalo M."/>
            <person name="Sterndorff E.B."/>
            <person name="Faurdal D."/>
            <person name="Vuksanovic O."/>
            <person name="Mourched A.-S."/>
            <person name="Charusanti P."/>
            <person name="Shaw S."/>
            <person name="Blin K."/>
            <person name="Weber T."/>
        </authorList>
    </citation>
    <scope>NUCLEOTIDE SEQUENCE</scope>
    <source>
        <strain evidence="8">NBC_01393</strain>
    </source>
</reference>
<name>A0AAU3HVB6_9ACTN</name>
<evidence type="ECO:0000256" key="5">
    <source>
        <dbReference type="ARBA" id="ARBA00022801"/>
    </source>
</evidence>
<comment type="similarity">
    <text evidence="2">Belongs to the KdsC family.</text>
</comment>
<dbReference type="SFLD" id="SFLDG01136">
    <property type="entry name" value="C1.6:_Phosphoserine_Phosphatas"/>
    <property type="match status" value="1"/>
</dbReference>
<proteinExistence type="inferred from homology"/>
<dbReference type="GO" id="GO:0008781">
    <property type="term" value="F:N-acylneuraminate cytidylyltransferase activity"/>
    <property type="evidence" value="ECO:0007669"/>
    <property type="project" value="TreeGrafter"/>
</dbReference>
<dbReference type="NCBIfam" id="TIGR01670">
    <property type="entry name" value="KdsC-phosphatas"/>
    <property type="match status" value="1"/>
</dbReference>
<evidence type="ECO:0000256" key="1">
    <source>
        <dbReference type="ARBA" id="ARBA00001946"/>
    </source>
</evidence>
<dbReference type="InterPro" id="IPR036412">
    <property type="entry name" value="HAD-like_sf"/>
</dbReference>
<dbReference type="PANTHER" id="PTHR21485">
    <property type="entry name" value="HAD SUPERFAMILY MEMBERS CMAS AND KDSC"/>
    <property type="match status" value="1"/>
</dbReference>
<dbReference type="SFLD" id="SFLDG01138">
    <property type="entry name" value="C1.6.2:_Deoxy-d-mannose-octulo"/>
    <property type="match status" value="1"/>
</dbReference>
<comment type="subunit">
    <text evidence="3">Homotetramer.</text>
</comment>
<evidence type="ECO:0000313" key="8">
    <source>
        <dbReference type="EMBL" id="WTZ09543.1"/>
    </source>
</evidence>
<evidence type="ECO:0008006" key="9">
    <source>
        <dbReference type="Google" id="ProtNLM"/>
    </source>
</evidence>
<evidence type="ECO:0000256" key="6">
    <source>
        <dbReference type="ARBA" id="ARBA00022842"/>
    </source>
</evidence>
<dbReference type="SFLD" id="SFLDS00003">
    <property type="entry name" value="Haloacid_Dehalogenase"/>
    <property type="match status" value="1"/>
</dbReference>
<feature type="binding site" evidence="7">
    <location>
        <position position="131"/>
    </location>
    <ligand>
        <name>Mg(2+)</name>
        <dbReference type="ChEBI" id="CHEBI:18420"/>
    </ligand>
</feature>
<dbReference type="PANTHER" id="PTHR21485:SF3">
    <property type="entry name" value="N-ACYLNEURAMINATE CYTIDYLYLTRANSFERASE"/>
    <property type="match status" value="1"/>
</dbReference>
<sequence length="195" mass="21159">MSTSNRPYHHRLKDVAARENLDKLPAGLSADFAEVELICLDVDGILTDNSITYSENGRALATFNARDGLGIYLLRKSGIAVAFISALESPIVRVRAEELGIDHVHLGISRKLECVNDLGSRLSGKILFMGDDLWDLEAMRACDIAASVCDATIEALAAADIISPYKGGRGAVRQISDITLEAKGVNRQRLVTDYD</sequence>
<protein>
    <recommendedName>
        <fullName evidence="9">3-deoxy-D-manno-octulosonate 8-phosphate phosphatase</fullName>
    </recommendedName>
</protein>
<dbReference type="GO" id="GO:0046872">
    <property type="term" value="F:metal ion binding"/>
    <property type="evidence" value="ECO:0007669"/>
    <property type="project" value="UniProtKB-KW"/>
</dbReference>
<evidence type="ECO:0000256" key="3">
    <source>
        <dbReference type="ARBA" id="ARBA00011881"/>
    </source>
</evidence>
<gene>
    <name evidence="8" type="ORF">OG699_16995</name>
</gene>
<keyword evidence="6 7" id="KW-0460">Magnesium</keyword>
<dbReference type="InterPro" id="IPR023214">
    <property type="entry name" value="HAD_sf"/>
</dbReference>
<evidence type="ECO:0000256" key="4">
    <source>
        <dbReference type="ARBA" id="ARBA00022723"/>
    </source>
</evidence>
<accession>A0AAU3HVB6</accession>
<keyword evidence="5" id="KW-0378">Hydrolase</keyword>
<organism evidence="8">
    <name type="scientific">Streptomyces sp. NBC_01393</name>
    <dbReference type="NCBI Taxonomy" id="2903851"/>
    <lineage>
        <taxon>Bacteria</taxon>
        <taxon>Bacillati</taxon>
        <taxon>Actinomycetota</taxon>
        <taxon>Actinomycetes</taxon>
        <taxon>Kitasatosporales</taxon>
        <taxon>Streptomycetaceae</taxon>
        <taxon>Streptomyces</taxon>
    </lineage>
</organism>
<keyword evidence="4 7" id="KW-0479">Metal-binding</keyword>
<dbReference type="InterPro" id="IPR050793">
    <property type="entry name" value="CMP-NeuNAc_synthase"/>
</dbReference>
<evidence type="ECO:0000256" key="2">
    <source>
        <dbReference type="ARBA" id="ARBA00005893"/>
    </source>
</evidence>
<dbReference type="EMBL" id="CP109546">
    <property type="protein sequence ID" value="WTZ09543.1"/>
    <property type="molecule type" value="Genomic_DNA"/>
</dbReference>
<dbReference type="InterPro" id="IPR010023">
    <property type="entry name" value="KdsC_fam"/>
</dbReference>
<dbReference type="AlphaFoldDB" id="A0AAU3HVB6"/>
<feature type="binding site" evidence="7">
    <location>
        <position position="41"/>
    </location>
    <ligand>
        <name>Mg(2+)</name>
        <dbReference type="ChEBI" id="CHEBI:18420"/>
    </ligand>
</feature>
<evidence type="ECO:0000256" key="7">
    <source>
        <dbReference type="PIRSR" id="PIRSR006118-2"/>
    </source>
</evidence>